<gene>
    <name evidence="6" type="ORF">GCM10009849_24010</name>
</gene>
<evidence type="ECO:0000256" key="1">
    <source>
        <dbReference type="ARBA" id="ARBA00023015"/>
    </source>
</evidence>
<sequence length="242" mass="25652">MTSRALNVLAAFDQENPVLGLSEIARRSGTPVATCHRLLGELTEWGALAKTTDGRYQIGYRLWTLGMLAPVQKGLREVAAPYMHDVLFATRHVVNLFVLEDARALLLERIAGTAVGQPVARVGERLLLHTSAGGKVLLAYAPVSVLEQAFAELKQETRHSITDPSKLQREIVKIREQGYATTVEEHALGTSGLAVPVFGAGGRVIAALGAVGIGATPPPVQRTLPALQVAAKAIGRTLGATG</sequence>
<dbReference type="Pfam" id="PF09339">
    <property type="entry name" value="HTH_IclR"/>
    <property type="match status" value="1"/>
</dbReference>
<dbReference type="EMBL" id="BAAAQW010000006">
    <property type="protein sequence ID" value="GAA2201053.1"/>
    <property type="molecule type" value="Genomic_DNA"/>
</dbReference>
<feature type="domain" description="HTH iclR-type" evidence="4">
    <location>
        <begin position="1"/>
        <end position="60"/>
    </location>
</feature>
<dbReference type="InterPro" id="IPR014757">
    <property type="entry name" value="Tscrpt_reg_IclR_C"/>
</dbReference>
<keyword evidence="2" id="KW-0238">DNA-binding</keyword>
<evidence type="ECO:0000313" key="7">
    <source>
        <dbReference type="Proteomes" id="UP001500432"/>
    </source>
</evidence>
<accession>A0ABN3BVX2</accession>
<evidence type="ECO:0000256" key="2">
    <source>
        <dbReference type="ARBA" id="ARBA00023125"/>
    </source>
</evidence>
<dbReference type="InterPro" id="IPR036388">
    <property type="entry name" value="WH-like_DNA-bd_sf"/>
</dbReference>
<evidence type="ECO:0000256" key="3">
    <source>
        <dbReference type="ARBA" id="ARBA00023163"/>
    </source>
</evidence>
<dbReference type="PROSITE" id="PS51078">
    <property type="entry name" value="ICLR_ED"/>
    <property type="match status" value="1"/>
</dbReference>
<dbReference type="InterPro" id="IPR050707">
    <property type="entry name" value="HTH_MetabolicPath_Reg"/>
</dbReference>
<keyword evidence="7" id="KW-1185">Reference proteome</keyword>
<dbReference type="InterPro" id="IPR036390">
    <property type="entry name" value="WH_DNA-bd_sf"/>
</dbReference>
<comment type="caution">
    <text evidence="6">The sequence shown here is derived from an EMBL/GenBank/DDBJ whole genome shotgun (WGS) entry which is preliminary data.</text>
</comment>
<dbReference type="InterPro" id="IPR029016">
    <property type="entry name" value="GAF-like_dom_sf"/>
</dbReference>
<dbReference type="SUPFAM" id="SSF55781">
    <property type="entry name" value="GAF domain-like"/>
    <property type="match status" value="1"/>
</dbReference>
<dbReference type="Gene3D" id="3.30.450.40">
    <property type="match status" value="1"/>
</dbReference>
<dbReference type="SMART" id="SM00346">
    <property type="entry name" value="HTH_ICLR"/>
    <property type="match status" value="1"/>
</dbReference>
<dbReference type="PANTHER" id="PTHR30136:SF24">
    <property type="entry name" value="HTH-TYPE TRANSCRIPTIONAL REPRESSOR ALLR"/>
    <property type="match status" value="1"/>
</dbReference>
<dbReference type="SUPFAM" id="SSF46785">
    <property type="entry name" value="Winged helix' DNA-binding domain"/>
    <property type="match status" value="1"/>
</dbReference>
<protein>
    <submittedName>
        <fullName evidence="6">IclR family transcriptional regulator</fullName>
    </submittedName>
</protein>
<dbReference type="Pfam" id="PF01614">
    <property type="entry name" value="IclR_C"/>
    <property type="match status" value="1"/>
</dbReference>
<dbReference type="InterPro" id="IPR005471">
    <property type="entry name" value="Tscrpt_reg_IclR_N"/>
</dbReference>
<keyword evidence="1" id="KW-0805">Transcription regulation</keyword>
<organism evidence="6 7">
    <name type="scientific">Sinomonas flava</name>
    <dbReference type="NCBI Taxonomy" id="496857"/>
    <lineage>
        <taxon>Bacteria</taxon>
        <taxon>Bacillati</taxon>
        <taxon>Actinomycetota</taxon>
        <taxon>Actinomycetes</taxon>
        <taxon>Micrococcales</taxon>
        <taxon>Micrococcaceae</taxon>
        <taxon>Sinomonas</taxon>
    </lineage>
</organism>
<dbReference type="Gene3D" id="1.10.10.10">
    <property type="entry name" value="Winged helix-like DNA-binding domain superfamily/Winged helix DNA-binding domain"/>
    <property type="match status" value="1"/>
</dbReference>
<keyword evidence="3" id="KW-0804">Transcription</keyword>
<evidence type="ECO:0000313" key="6">
    <source>
        <dbReference type="EMBL" id="GAA2201053.1"/>
    </source>
</evidence>
<name>A0ABN3BVX2_9MICC</name>
<dbReference type="PANTHER" id="PTHR30136">
    <property type="entry name" value="HELIX-TURN-HELIX TRANSCRIPTIONAL REGULATOR, ICLR FAMILY"/>
    <property type="match status" value="1"/>
</dbReference>
<reference evidence="6 7" key="1">
    <citation type="journal article" date="2019" name="Int. J. Syst. Evol. Microbiol.">
        <title>The Global Catalogue of Microorganisms (GCM) 10K type strain sequencing project: providing services to taxonomists for standard genome sequencing and annotation.</title>
        <authorList>
            <consortium name="The Broad Institute Genomics Platform"/>
            <consortium name="The Broad Institute Genome Sequencing Center for Infectious Disease"/>
            <person name="Wu L."/>
            <person name="Ma J."/>
        </authorList>
    </citation>
    <scope>NUCLEOTIDE SEQUENCE [LARGE SCALE GENOMIC DNA]</scope>
    <source>
        <strain evidence="6 7">JCM 16034</strain>
    </source>
</reference>
<evidence type="ECO:0000259" key="5">
    <source>
        <dbReference type="PROSITE" id="PS51078"/>
    </source>
</evidence>
<dbReference type="PROSITE" id="PS51077">
    <property type="entry name" value="HTH_ICLR"/>
    <property type="match status" value="1"/>
</dbReference>
<evidence type="ECO:0000259" key="4">
    <source>
        <dbReference type="PROSITE" id="PS51077"/>
    </source>
</evidence>
<proteinExistence type="predicted"/>
<dbReference type="Proteomes" id="UP001500432">
    <property type="component" value="Unassembled WGS sequence"/>
</dbReference>
<feature type="domain" description="IclR-ED" evidence="5">
    <location>
        <begin position="61"/>
        <end position="240"/>
    </location>
</feature>